<dbReference type="Gene3D" id="3.30.370.10">
    <property type="entry name" value="Barstar-like"/>
    <property type="match status" value="1"/>
</dbReference>
<dbReference type="InterPro" id="IPR035905">
    <property type="entry name" value="Barstar-like_sf"/>
</dbReference>
<name>A0AAJ1V5V6_9LACT</name>
<dbReference type="AlphaFoldDB" id="A0AAJ1V5V6"/>
<dbReference type="EMBL" id="JASOOE010000010">
    <property type="protein sequence ID" value="MDK7187534.1"/>
    <property type="molecule type" value="Genomic_DNA"/>
</dbReference>
<evidence type="ECO:0000259" key="2">
    <source>
        <dbReference type="Pfam" id="PF01337"/>
    </source>
</evidence>
<evidence type="ECO:0000313" key="4">
    <source>
        <dbReference type="Proteomes" id="UP001229251"/>
    </source>
</evidence>
<comment type="similarity">
    <text evidence="1">Belongs to the barstar family.</text>
</comment>
<proteinExistence type="inferred from homology"/>
<accession>A0AAJ1V5V6</accession>
<comment type="caution">
    <text evidence="3">The sequence shown here is derived from an EMBL/GenBank/DDBJ whole genome shotgun (WGS) entry which is preliminary data.</text>
</comment>
<evidence type="ECO:0000256" key="1">
    <source>
        <dbReference type="ARBA" id="ARBA00006845"/>
    </source>
</evidence>
<organism evidence="3 4">
    <name type="scientific">Facklamia hominis</name>
    <dbReference type="NCBI Taxonomy" id="178214"/>
    <lineage>
        <taxon>Bacteria</taxon>
        <taxon>Bacillati</taxon>
        <taxon>Bacillota</taxon>
        <taxon>Bacilli</taxon>
        <taxon>Lactobacillales</taxon>
        <taxon>Aerococcaceae</taxon>
        <taxon>Facklamia</taxon>
    </lineage>
</organism>
<gene>
    <name evidence="3" type="ORF">QP433_06030</name>
</gene>
<evidence type="ECO:0000313" key="3">
    <source>
        <dbReference type="EMBL" id="MDK7187534.1"/>
    </source>
</evidence>
<dbReference type="InterPro" id="IPR000468">
    <property type="entry name" value="Barstar"/>
</dbReference>
<reference evidence="3" key="1">
    <citation type="submission" date="2023-05" db="EMBL/GenBank/DDBJ databases">
        <title>Cataloging the Phylogenetic Diversity of Human Bladder Bacteria.</title>
        <authorList>
            <person name="Du J."/>
        </authorList>
    </citation>
    <scope>NUCLEOTIDE SEQUENCE</scope>
    <source>
        <strain evidence="3">UMB1231</strain>
    </source>
</reference>
<dbReference type="RefSeq" id="WP_006908067.1">
    <property type="nucleotide sequence ID" value="NZ_CAUPDI010000013.1"/>
</dbReference>
<feature type="domain" description="Barstar (barnase inhibitor)" evidence="2">
    <location>
        <begin position="5"/>
        <end position="77"/>
    </location>
</feature>
<dbReference type="Proteomes" id="UP001229251">
    <property type="component" value="Unassembled WGS sequence"/>
</dbReference>
<dbReference type="SUPFAM" id="SSF52038">
    <property type="entry name" value="Barstar-related"/>
    <property type="match status" value="1"/>
</dbReference>
<dbReference type="Pfam" id="PF01337">
    <property type="entry name" value="Barstar"/>
    <property type="match status" value="1"/>
</dbReference>
<protein>
    <submittedName>
        <fullName evidence="3">Barstar family protein</fullName>
    </submittedName>
</protein>
<sequence>MNYILDAVYCQDLKETYDYWIDLFDLPDYTGHNLDALWDAMTDRSYSRIEVNHARLFYEQLAERGLAFLDLLGDLDRDGYHQVIIKW</sequence>